<feature type="compositionally biased region" description="Basic residues" evidence="1">
    <location>
        <begin position="95"/>
        <end position="112"/>
    </location>
</feature>
<evidence type="ECO:0000313" key="2">
    <source>
        <dbReference type="EMBL" id="KAA0682200.1"/>
    </source>
</evidence>
<protein>
    <submittedName>
        <fullName evidence="2">Uncharacterized protein</fullName>
    </submittedName>
</protein>
<accession>A0A9W7NLD6</accession>
<dbReference type="Proteomes" id="UP000480854">
    <property type="component" value="Unassembled WGS sequence"/>
</dbReference>
<reference evidence="2 3" key="1">
    <citation type="submission" date="2018-07" db="EMBL/GenBank/DDBJ databases">
        <title>Genome sequence of Azospirillum sp. ATCC 49961.</title>
        <authorList>
            <person name="Sant'Anna F.H."/>
            <person name="Baldani J.I."/>
            <person name="Zilli J.E."/>
            <person name="Reis V.M."/>
            <person name="Hartmann A."/>
            <person name="Cruz L."/>
            <person name="de Souza E.M."/>
            <person name="de Oliveira Pedrosa F."/>
            <person name="Passaglia L.M.P."/>
        </authorList>
    </citation>
    <scope>NUCLEOTIDE SEQUENCE [LARGE SCALE GENOMIC DNA]</scope>
    <source>
        <strain evidence="2 3">ATCC 49961</strain>
    </source>
</reference>
<dbReference type="EMBL" id="QOKW01000004">
    <property type="protein sequence ID" value="KAA0682200.1"/>
    <property type="molecule type" value="Genomic_DNA"/>
</dbReference>
<comment type="caution">
    <text evidence="2">The sequence shown here is derived from an EMBL/GenBank/DDBJ whole genome shotgun (WGS) entry which is preliminary data.</text>
</comment>
<organism evidence="2 3">
    <name type="scientific">Roseomonas genomospecies 6</name>
    <dbReference type="NCBI Taxonomy" id="214106"/>
    <lineage>
        <taxon>Bacteria</taxon>
        <taxon>Pseudomonadati</taxon>
        <taxon>Pseudomonadota</taxon>
        <taxon>Alphaproteobacteria</taxon>
        <taxon>Acetobacterales</taxon>
        <taxon>Roseomonadaceae</taxon>
        <taxon>Roseomonas</taxon>
    </lineage>
</organism>
<dbReference type="AlphaFoldDB" id="A0A9W7NLD6"/>
<keyword evidence="3" id="KW-1185">Reference proteome</keyword>
<gene>
    <name evidence="2" type="ORF">DS843_06550</name>
</gene>
<name>A0A9W7NLD6_9PROT</name>
<evidence type="ECO:0000256" key="1">
    <source>
        <dbReference type="SAM" id="MobiDB-lite"/>
    </source>
</evidence>
<feature type="compositionally biased region" description="Low complexity" evidence="1">
    <location>
        <begin position="75"/>
        <end position="94"/>
    </location>
</feature>
<dbReference type="RefSeq" id="WP_149468103.1">
    <property type="nucleotide sequence ID" value="NZ_QOKW01000004.1"/>
</dbReference>
<feature type="region of interest" description="Disordered" evidence="1">
    <location>
        <begin position="73"/>
        <end position="112"/>
    </location>
</feature>
<evidence type="ECO:0000313" key="3">
    <source>
        <dbReference type="Proteomes" id="UP000480854"/>
    </source>
</evidence>
<proteinExistence type="predicted"/>
<sequence>MDRRDSAPEMGAPSTLSEADLACLLNLSLKSIRNRRVLGDTPAYIRVSRSRVVYLSADVEAYLLARRIAGGDSQVAPRAPAATPVATTLAAAPRGRGHPKGAVTRNHRRGEG</sequence>